<protein>
    <recommendedName>
        <fullName evidence="8">Fimbrin</fullName>
    </recommendedName>
</protein>
<reference evidence="11" key="1">
    <citation type="submission" date="2021-01" db="UniProtKB">
        <authorList>
            <consortium name="EnsemblMetazoa"/>
        </authorList>
    </citation>
    <scope>IDENTIFICATION</scope>
</reference>
<dbReference type="GO" id="GO:0051017">
    <property type="term" value="P:actin filament bundle assembly"/>
    <property type="evidence" value="ECO:0007669"/>
    <property type="project" value="InterPro"/>
</dbReference>
<organism evidence="11 12">
    <name type="scientific">Clytia hemisphaerica</name>
    <dbReference type="NCBI Taxonomy" id="252671"/>
    <lineage>
        <taxon>Eukaryota</taxon>
        <taxon>Metazoa</taxon>
        <taxon>Cnidaria</taxon>
        <taxon>Hydrozoa</taxon>
        <taxon>Hydroidolina</taxon>
        <taxon>Leptothecata</taxon>
        <taxon>Obeliida</taxon>
        <taxon>Clytiidae</taxon>
        <taxon>Clytia</taxon>
    </lineage>
</organism>
<dbReference type="PROSITE" id="PS50222">
    <property type="entry name" value="EF_HAND_2"/>
    <property type="match status" value="2"/>
</dbReference>
<dbReference type="GO" id="GO:0051015">
    <property type="term" value="F:actin filament binding"/>
    <property type="evidence" value="ECO:0007669"/>
    <property type="project" value="InterPro"/>
</dbReference>
<dbReference type="CDD" id="cd21301">
    <property type="entry name" value="CH_PLS_rpt4"/>
    <property type="match status" value="1"/>
</dbReference>
<keyword evidence="4" id="KW-0106">Calcium</keyword>
<dbReference type="EnsemblMetazoa" id="CLYHEMT025008.1">
    <property type="protein sequence ID" value="CLYHEMP025008.1"/>
    <property type="gene ID" value="CLYHEMG025008"/>
</dbReference>
<dbReference type="PANTHER" id="PTHR19961">
    <property type="entry name" value="FIMBRIN/PLASTIN"/>
    <property type="match status" value="1"/>
</dbReference>
<dbReference type="InterPro" id="IPR018247">
    <property type="entry name" value="EF_Hand_1_Ca_BS"/>
</dbReference>
<dbReference type="FunFam" id="1.10.418.10:FF:000027">
    <property type="entry name" value="Probable fimbrin"/>
    <property type="match status" value="1"/>
</dbReference>
<evidence type="ECO:0000256" key="1">
    <source>
        <dbReference type="ARBA" id="ARBA00007828"/>
    </source>
</evidence>
<feature type="domain" description="Calponin-homology (CH)" evidence="9">
    <location>
        <begin position="140"/>
        <end position="254"/>
    </location>
</feature>
<feature type="domain" description="EF-hand" evidence="10">
    <location>
        <begin position="33"/>
        <end position="68"/>
    </location>
</feature>
<dbReference type="FunFam" id="1.10.238.10:FF:000263">
    <property type="entry name" value="plastin-1 isoform X2"/>
    <property type="match status" value="1"/>
</dbReference>
<dbReference type="CDD" id="cd21292">
    <property type="entry name" value="CH_PLS_rpt1"/>
    <property type="match status" value="1"/>
</dbReference>
<keyword evidence="2" id="KW-0479">Metal-binding</keyword>
<dbReference type="SMART" id="SM00033">
    <property type="entry name" value="CH"/>
    <property type="match status" value="4"/>
</dbReference>
<dbReference type="InterPro" id="IPR036872">
    <property type="entry name" value="CH_dom_sf"/>
</dbReference>
<dbReference type="PROSITE" id="PS00019">
    <property type="entry name" value="ACTININ_1"/>
    <property type="match status" value="1"/>
</dbReference>
<dbReference type="Gene3D" id="1.10.238.10">
    <property type="entry name" value="EF-hand"/>
    <property type="match status" value="1"/>
</dbReference>
<evidence type="ECO:0000256" key="3">
    <source>
        <dbReference type="ARBA" id="ARBA00022737"/>
    </source>
</evidence>
<evidence type="ECO:0000313" key="12">
    <source>
        <dbReference type="Proteomes" id="UP000594262"/>
    </source>
</evidence>
<sequence>MNRQLSYTSNQMNADGCFTGSYQLRNGNSLNKDIVNEVKSAFDQFDLDHNGHITSSELGSIFQALGESVPGYKLREMIAEVDTDKNGTVEFNEFIEMYCKVSSKGVFGQWTSLVTRREGIKVQGGTTEASAEGTTHTSSDAEQLAFKDWINSQLREDADCRQYLPIEAANLFEQLKDGIIFCKMINLSAPKTIDERAINKGRLNAFLIQENNLLVINSAQAIGCSVVNVHAEDIIKGKQHLILGLLWQIIRIGLFANITLQANPNIAALLEDGESIEDLLKLSPEELLLRWVNYHLRKSGSNKRINNFSGDIKDSEAYAILLNQISPQEFGVDRPERTMQIGDSTKRADLILKNADKIGCRKFVTAKDIVGGNSKLNLAFVANLFNHFPTLDPNDIEEDVEYEPYEESREEKTYRNWMNSLGVNPFVYHLYNDLSNGLVLFQLYEDIRKGTVNWDKVNKAPFKLATGGNMKKIENCNYAVQLGKIKNSYSLVGIGGEDIYNGTPTLVLALIWQMLRDYTTRMLASLTKQDGSKITDGAIVDWVNNKLNSCNKRTRIANFKDPTISTSLAVIDLVDSIKPGSVDYSLVTEGHSDEDKELNAQYAISMSRKIGAKTYALPEDLVEVKPKMVLTVFACLMTRGLQPN</sequence>
<dbReference type="Gene3D" id="1.10.418.10">
    <property type="entry name" value="Calponin-like domain"/>
    <property type="match status" value="4"/>
</dbReference>
<dbReference type="CDD" id="cd00051">
    <property type="entry name" value="EFh"/>
    <property type="match status" value="1"/>
</dbReference>
<dbReference type="Proteomes" id="UP000594262">
    <property type="component" value="Unplaced"/>
</dbReference>
<dbReference type="GO" id="GO:0051639">
    <property type="term" value="P:actin filament network formation"/>
    <property type="evidence" value="ECO:0007669"/>
    <property type="project" value="TreeGrafter"/>
</dbReference>
<proteinExistence type="inferred from homology"/>
<comment type="similarity">
    <text evidence="1">Belongs to the aequorin family.</text>
</comment>
<dbReference type="CDD" id="cd21295">
    <property type="entry name" value="CH_PLS_rpt2"/>
    <property type="match status" value="1"/>
</dbReference>
<evidence type="ECO:0000256" key="5">
    <source>
        <dbReference type="ARBA" id="ARBA00023203"/>
    </source>
</evidence>
<feature type="domain" description="Calponin-homology (CH)" evidence="9">
    <location>
        <begin position="533"/>
        <end position="641"/>
    </location>
</feature>
<dbReference type="PROSITE" id="PS00018">
    <property type="entry name" value="EF_HAND_1"/>
    <property type="match status" value="2"/>
</dbReference>
<evidence type="ECO:0000313" key="11">
    <source>
        <dbReference type="EnsemblMetazoa" id="CLYHEMP025008.1"/>
    </source>
</evidence>
<dbReference type="InterPro" id="IPR011992">
    <property type="entry name" value="EF-hand-dom_pair"/>
</dbReference>
<keyword evidence="6" id="KW-0455">Luminescence</keyword>
<dbReference type="GO" id="GO:0005737">
    <property type="term" value="C:cytoplasm"/>
    <property type="evidence" value="ECO:0007669"/>
    <property type="project" value="TreeGrafter"/>
</dbReference>
<evidence type="ECO:0000259" key="10">
    <source>
        <dbReference type="PROSITE" id="PS50222"/>
    </source>
</evidence>
<dbReference type="FunFam" id="1.10.418.10:FF:000010">
    <property type="entry name" value="Plastin-3 isoform 1"/>
    <property type="match status" value="1"/>
</dbReference>
<dbReference type="InterPro" id="IPR039959">
    <property type="entry name" value="Fimbrin/Plastin"/>
</dbReference>
<feature type="domain" description="EF-hand" evidence="10">
    <location>
        <begin position="73"/>
        <end position="104"/>
    </location>
</feature>
<dbReference type="PROSITE" id="PS50021">
    <property type="entry name" value="CH"/>
    <property type="match status" value="4"/>
</dbReference>
<keyword evidence="3" id="KW-0677">Repeat</keyword>
<evidence type="ECO:0000256" key="2">
    <source>
        <dbReference type="ARBA" id="ARBA00022723"/>
    </source>
</evidence>
<dbReference type="InterPro" id="IPR002048">
    <property type="entry name" value="EF_hand_dom"/>
</dbReference>
<dbReference type="CDD" id="cd21298">
    <property type="entry name" value="CH_PLS_rpt3"/>
    <property type="match status" value="1"/>
</dbReference>
<dbReference type="AlphaFoldDB" id="A0A7M5XLE4"/>
<dbReference type="FunFam" id="1.10.418.10:FF:000016">
    <property type="entry name" value="Probable fimbrin"/>
    <property type="match status" value="1"/>
</dbReference>
<evidence type="ECO:0000256" key="4">
    <source>
        <dbReference type="ARBA" id="ARBA00022837"/>
    </source>
</evidence>
<evidence type="ECO:0000256" key="8">
    <source>
        <dbReference type="ARBA" id="ARBA00073963"/>
    </source>
</evidence>
<feature type="domain" description="Calponin-homology (CH)" evidence="9">
    <location>
        <begin position="408"/>
        <end position="519"/>
    </location>
</feature>
<evidence type="ECO:0000256" key="7">
    <source>
        <dbReference type="ARBA" id="ARBA00023262"/>
    </source>
</evidence>
<dbReference type="GO" id="GO:0032432">
    <property type="term" value="C:actin filament bundle"/>
    <property type="evidence" value="ECO:0007669"/>
    <property type="project" value="TreeGrafter"/>
</dbReference>
<keyword evidence="12" id="KW-1185">Reference proteome</keyword>
<dbReference type="FunFam" id="1.10.418.10:FF:000042">
    <property type="entry name" value="Fimbrin, putative"/>
    <property type="match status" value="1"/>
</dbReference>
<keyword evidence="7" id="KW-0599">Photoprotein</keyword>
<dbReference type="SUPFAM" id="SSF47576">
    <property type="entry name" value="Calponin-homology domain, CH-domain"/>
    <property type="match status" value="1"/>
</dbReference>
<accession>A0A7M5XLE4</accession>
<feature type="domain" description="Calponin-homology (CH)" evidence="9">
    <location>
        <begin position="282"/>
        <end position="389"/>
    </location>
</feature>
<dbReference type="SMART" id="SM00054">
    <property type="entry name" value="EFh"/>
    <property type="match status" value="2"/>
</dbReference>
<keyword evidence="5" id="KW-0009">Actin-binding</keyword>
<evidence type="ECO:0000256" key="6">
    <source>
        <dbReference type="ARBA" id="ARBA00023223"/>
    </source>
</evidence>
<name>A0A7M5XLE4_9CNID</name>
<dbReference type="OrthoDB" id="431378at2759"/>
<dbReference type="GO" id="GO:0005884">
    <property type="term" value="C:actin filament"/>
    <property type="evidence" value="ECO:0007669"/>
    <property type="project" value="TreeGrafter"/>
</dbReference>
<dbReference type="GO" id="GO:0071944">
    <property type="term" value="C:cell periphery"/>
    <property type="evidence" value="ECO:0007669"/>
    <property type="project" value="UniProtKB-ARBA"/>
</dbReference>
<dbReference type="PANTHER" id="PTHR19961:SF18">
    <property type="entry name" value="FI19014P1"/>
    <property type="match status" value="1"/>
</dbReference>
<dbReference type="SUPFAM" id="SSF47473">
    <property type="entry name" value="EF-hand"/>
    <property type="match status" value="1"/>
</dbReference>
<dbReference type="InterPro" id="IPR001715">
    <property type="entry name" value="CH_dom"/>
</dbReference>
<dbReference type="InterPro" id="IPR001589">
    <property type="entry name" value="Actinin_actin-bd_CS"/>
</dbReference>
<dbReference type="GO" id="GO:0008218">
    <property type="term" value="P:bioluminescence"/>
    <property type="evidence" value="ECO:0007669"/>
    <property type="project" value="UniProtKB-KW"/>
</dbReference>
<dbReference type="Pfam" id="PF13499">
    <property type="entry name" value="EF-hand_7"/>
    <property type="match status" value="1"/>
</dbReference>
<dbReference type="Pfam" id="PF00307">
    <property type="entry name" value="CH"/>
    <property type="match status" value="4"/>
</dbReference>
<evidence type="ECO:0000259" key="9">
    <source>
        <dbReference type="PROSITE" id="PS50021"/>
    </source>
</evidence>
<dbReference type="GO" id="GO:0005509">
    <property type="term" value="F:calcium ion binding"/>
    <property type="evidence" value="ECO:0007669"/>
    <property type="project" value="InterPro"/>
</dbReference>